<dbReference type="Proteomes" id="UP000688137">
    <property type="component" value="Unassembled WGS sequence"/>
</dbReference>
<dbReference type="EMBL" id="CAJJDM010000002">
    <property type="protein sequence ID" value="CAD8043661.1"/>
    <property type="molecule type" value="Genomic_DNA"/>
</dbReference>
<comment type="caution">
    <text evidence="1">The sequence shown here is derived from an EMBL/GenBank/DDBJ whole genome shotgun (WGS) entry which is preliminary data.</text>
</comment>
<name>A0A8S1JNR8_PARPR</name>
<sequence>MDWTSFKSKFAYQIYFSYTLPDTHEQMIETLCKDQFETPLHYKQSNIRFQGASLKKLLKKDSNIIHDLQNVHDFGDQILRMNYQEIKKQVPYFLI</sequence>
<protein>
    <submittedName>
        <fullName evidence="1">Uncharacterized protein</fullName>
    </submittedName>
</protein>
<keyword evidence="2" id="KW-1185">Reference proteome</keyword>
<reference evidence="1" key="1">
    <citation type="submission" date="2021-01" db="EMBL/GenBank/DDBJ databases">
        <authorList>
            <consortium name="Genoscope - CEA"/>
            <person name="William W."/>
        </authorList>
    </citation>
    <scope>NUCLEOTIDE SEQUENCE</scope>
</reference>
<dbReference type="OMA" id="ILRMNYQ"/>
<gene>
    <name evidence="1" type="ORF">PPRIM_AZ9-3.1.T0050315</name>
</gene>
<evidence type="ECO:0000313" key="2">
    <source>
        <dbReference type="Proteomes" id="UP000688137"/>
    </source>
</evidence>
<organism evidence="1 2">
    <name type="scientific">Paramecium primaurelia</name>
    <dbReference type="NCBI Taxonomy" id="5886"/>
    <lineage>
        <taxon>Eukaryota</taxon>
        <taxon>Sar</taxon>
        <taxon>Alveolata</taxon>
        <taxon>Ciliophora</taxon>
        <taxon>Intramacronucleata</taxon>
        <taxon>Oligohymenophorea</taxon>
        <taxon>Peniculida</taxon>
        <taxon>Parameciidae</taxon>
        <taxon>Paramecium</taxon>
    </lineage>
</organism>
<accession>A0A8S1JNR8</accession>
<proteinExistence type="predicted"/>
<dbReference type="AlphaFoldDB" id="A0A8S1JNR8"/>
<evidence type="ECO:0000313" key="1">
    <source>
        <dbReference type="EMBL" id="CAD8043661.1"/>
    </source>
</evidence>